<dbReference type="GO" id="GO:0005886">
    <property type="term" value="C:plasma membrane"/>
    <property type="evidence" value="ECO:0007669"/>
    <property type="project" value="TreeGrafter"/>
</dbReference>
<feature type="transmembrane region" description="Helical" evidence="8">
    <location>
        <begin position="360"/>
        <end position="378"/>
    </location>
</feature>
<evidence type="ECO:0000313" key="10">
    <source>
        <dbReference type="Proteomes" id="UP000316714"/>
    </source>
</evidence>
<feature type="transmembrane region" description="Helical" evidence="8">
    <location>
        <begin position="390"/>
        <end position="409"/>
    </location>
</feature>
<evidence type="ECO:0000256" key="8">
    <source>
        <dbReference type="SAM" id="Phobius"/>
    </source>
</evidence>
<keyword evidence="5 8" id="KW-1133">Transmembrane helix</keyword>
<feature type="transmembrane region" description="Helical" evidence="8">
    <location>
        <begin position="77"/>
        <end position="95"/>
    </location>
</feature>
<dbReference type="AlphaFoldDB" id="A0A5C5V6Z8"/>
<dbReference type="PANTHER" id="PTHR48086">
    <property type="entry name" value="SODIUM/PROLINE SYMPORTER-RELATED"/>
    <property type="match status" value="1"/>
</dbReference>
<dbReference type="InterPro" id="IPR038377">
    <property type="entry name" value="Na/Glc_symporter_sf"/>
</dbReference>
<evidence type="ECO:0000256" key="5">
    <source>
        <dbReference type="ARBA" id="ARBA00022989"/>
    </source>
</evidence>
<feature type="transmembrane region" description="Helical" evidence="8">
    <location>
        <begin position="156"/>
        <end position="177"/>
    </location>
</feature>
<feature type="transmembrane region" description="Helical" evidence="8">
    <location>
        <begin position="444"/>
        <end position="462"/>
    </location>
</feature>
<feature type="transmembrane region" description="Helical" evidence="8">
    <location>
        <begin position="223"/>
        <end position="242"/>
    </location>
</feature>
<evidence type="ECO:0000256" key="7">
    <source>
        <dbReference type="RuleBase" id="RU362091"/>
    </source>
</evidence>
<feature type="transmembrane region" description="Helical" evidence="8">
    <location>
        <begin position="116"/>
        <end position="144"/>
    </location>
</feature>
<reference evidence="9 10" key="1">
    <citation type="submission" date="2019-02" db="EMBL/GenBank/DDBJ databases">
        <title>Deep-cultivation of Planctomycetes and their phenomic and genomic characterization uncovers novel biology.</title>
        <authorList>
            <person name="Wiegand S."/>
            <person name="Jogler M."/>
            <person name="Boedeker C."/>
            <person name="Pinto D."/>
            <person name="Vollmers J."/>
            <person name="Rivas-Marin E."/>
            <person name="Kohn T."/>
            <person name="Peeters S.H."/>
            <person name="Heuer A."/>
            <person name="Rast P."/>
            <person name="Oberbeckmann S."/>
            <person name="Bunk B."/>
            <person name="Jeske O."/>
            <person name="Meyerdierks A."/>
            <person name="Storesund J.E."/>
            <person name="Kallscheuer N."/>
            <person name="Luecker S."/>
            <person name="Lage O.M."/>
            <person name="Pohl T."/>
            <person name="Merkel B.J."/>
            <person name="Hornburger P."/>
            <person name="Mueller R.-W."/>
            <person name="Bruemmer F."/>
            <person name="Labrenz M."/>
            <person name="Spormann A.M."/>
            <person name="Op Den Camp H."/>
            <person name="Overmann J."/>
            <person name="Amann R."/>
            <person name="Jetten M.S.M."/>
            <person name="Mascher T."/>
            <person name="Medema M.H."/>
            <person name="Devos D.P."/>
            <person name="Kaster A.-K."/>
            <person name="Ovreas L."/>
            <person name="Rohde M."/>
            <person name="Galperin M.Y."/>
            <person name="Jogler C."/>
        </authorList>
    </citation>
    <scope>NUCLEOTIDE SEQUENCE [LARGE SCALE GENOMIC DNA]</scope>
    <source>
        <strain evidence="9 10">KOR34</strain>
    </source>
</reference>
<evidence type="ECO:0000256" key="6">
    <source>
        <dbReference type="ARBA" id="ARBA00023136"/>
    </source>
</evidence>
<evidence type="ECO:0000256" key="4">
    <source>
        <dbReference type="ARBA" id="ARBA00022692"/>
    </source>
</evidence>
<dbReference type="InterPro" id="IPR050277">
    <property type="entry name" value="Sodium:Solute_Symporter"/>
</dbReference>
<keyword evidence="3" id="KW-0813">Transport</keyword>
<evidence type="ECO:0000313" key="9">
    <source>
        <dbReference type="EMBL" id="TWT33577.1"/>
    </source>
</evidence>
<dbReference type="Pfam" id="PF00474">
    <property type="entry name" value="SSF"/>
    <property type="match status" value="1"/>
</dbReference>
<dbReference type="EMBL" id="SIHJ01000002">
    <property type="protein sequence ID" value="TWT33577.1"/>
    <property type="molecule type" value="Genomic_DNA"/>
</dbReference>
<evidence type="ECO:0000256" key="3">
    <source>
        <dbReference type="ARBA" id="ARBA00022448"/>
    </source>
</evidence>
<accession>A0A5C5V6Z8</accession>
<proteinExistence type="inferred from homology"/>
<sequence>MPLLWFVLIYLAVSMAIGLAAARRVHSTTDYTVAGRSLPLPMVVATTFATWFGSETVLGIPATFISSGLGGTVEDPWGAGLCLVLVGLFFARRLYRMSLLTVGDFYRQRYGKTVEVVCSTASIVSYLGWVAAQVTALGLVFSLLTEGQITETQGALIGMGVVLLYTVFGGMWSVALTDAVQMTVIVVGLALIAVTAGRMAGGPAAVVVHAADAGLLRFLPAPTFHDISFFIGAGVTIMLGSIPQQDVFQRVMSARDESTAAIGPVVGGVAYMAFSLVPMFIVACALVLGSGAAAGDPEAVLTSLVLERMPRFAQVMFFGALLSAIMSTASATILAPSTIFVQNILKHALPGMTDRVELRLMRATVLVFSLGVLAYALAMQGATIYELVSSSYQVPLVGAFVPLAAGLYWRRANNCGAVASIVLGIGVWVLFFSTPLGGRFPSQLAGLIMATVGMLVGSIAGSRTEQPHGLSR</sequence>
<dbReference type="Proteomes" id="UP000316714">
    <property type="component" value="Unassembled WGS sequence"/>
</dbReference>
<comment type="subcellular location">
    <subcellularLocation>
        <location evidence="1">Membrane</location>
        <topology evidence="1">Multi-pass membrane protein</topology>
    </subcellularLocation>
</comment>
<feature type="transmembrane region" description="Helical" evidence="8">
    <location>
        <begin position="262"/>
        <end position="295"/>
    </location>
</feature>
<feature type="transmembrane region" description="Helical" evidence="8">
    <location>
        <begin position="315"/>
        <end position="340"/>
    </location>
</feature>
<evidence type="ECO:0000256" key="1">
    <source>
        <dbReference type="ARBA" id="ARBA00004141"/>
    </source>
</evidence>
<comment type="similarity">
    <text evidence="2 7">Belongs to the sodium:solute symporter (SSF) (TC 2.A.21) family.</text>
</comment>
<dbReference type="Gene3D" id="1.20.1730.10">
    <property type="entry name" value="Sodium/glucose cotransporter"/>
    <property type="match status" value="1"/>
</dbReference>
<dbReference type="OrthoDB" id="9810181at2"/>
<keyword evidence="6 8" id="KW-0472">Membrane</keyword>
<dbReference type="PROSITE" id="PS50283">
    <property type="entry name" value="NA_SOLUT_SYMP_3"/>
    <property type="match status" value="1"/>
</dbReference>
<dbReference type="GO" id="GO:0022857">
    <property type="term" value="F:transmembrane transporter activity"/>
    <property type="evidence" value="ECO:0007669"/>
    <property type="project" value="InterPro"/>
</dbReference>
<dbReference type="CDD" id="cd11474">
    <property type="entry name" value="SLC5sbd_CHT"/>
    <property type="match status" value="1"/>
</dbReference>
<keyword evidence="4 8" id="KW-0812">Transmembrane</keyword>
<protein>
    <submittedName>
        <fullName evidence="9">Sodium/pantothenate symporter</fullName>
    </submittedName>
</protein>
<dbReference type="InterPro" id="IPR001734">
    <property type="entry name" value="Na/solute_symporter"/>
</dbReference>
<feature type="transmembrane region" description="Helical" evidence="8">
    <location>
        <begin position="184"/>
        <end position="211"/>
    </location>
</feature>
<name>A0A5C5V6Z8_9BACT</name>
<evidence type="ECO:0000256" key="2">
    <source>
        <dbReference type="ARBA" id="ARBA00006434"/>
    </source>
</evidence>
<gene>
    <name evidence="9" type="primary">panF_1</name>
    <name evidence="9" type="ORF">KOR34_34090</name>
</gene>
<dbReference type="RefSeq" id="WP_146566322.1">
    <property type="nucleotide sequence ID" value="NZ_SIHJ01000002.1"/>
</dbReference>
<comment type="caution">
    <text evidence="9">The sequence shown here is derived from an EMBL/GenBank/DDBJ whole genome shotgun (WGS) entry which is preliminary data.</text>
</comment>
<dbReference type="PANTHER" id="PTHR48086:SF7">
    <property type="entry name" value="SODIUM-SOLUTE SYMPORTER-RELATED"/>
    <property type="match status" value="1"/>
</dbReference>
<feature type="transmembrane region" description="Helical" evidence="8">
    <location>
        <begin position="416"/>
        <end position="438"/>
    </location>
</feature>
<organism evidence="9 10">
    <name type="scientific">Posidoniimonas corsicana</name>
    <dbReference type="NCBI Taxonomy" id="1938618"/>
    <lineage>
        <taxon>Bacteria</taxon>
        <taxon>Pseudomonadati</taxon>
        <taxon>Planctomycetota</taxon>
        <taxon>Planctomycetia</taxon>
        <taxon>Pirellulales</taxon>
        <taxon>Lacipirellulaceae</taxon>
        <taxon>Posidoniimonas</taxon>
    </lineage>
</organism>
<keyword evidence="10" id="KW-1185">Reference proteome</keyword>